<feature type="domain" description="Integrase catalytic" evidence="1">
    <location>
        <begin position="154"/>
        <end position="325"/>
    </location>
</feature>
<gene>
    <name evidence="2" type="ORF">RFH988_LOCUS9480</name>
</gene>
<dbReference type="Pfam" id="PF17921">
    <property type="entry name" value="Integrase_H2C2"/>
    <property type="match status" value="1"/>
</dbReference>
<dbReference type="GO" id="GO:0003676">
    <property type="term" value="F:nucleic acid binding"/>
    <property type="evidence" value="ECO:0007669"/>
    <property type="project" value="InterPro"/>
</dbReference>
<organism evidence="2 3">
    <name type="scientific">Rotaria sordida</name>
    <dbReference type="NCBI Taxonomy" id="392033"/>
    <lineage>
        <taxon>Eukaryota</taxon>
        <taxon>Metazoa</taxon>
        <taxon>Spiralia</taxon>
        <taxon>Gnathifera</taxon>
        <taxon>Rotifera</taxon>
        <taxon>Eurotatoria</taxon>
        <taxon>Bdelloidea</taxon>
        <taxon>Philodinida</taxon>
        <taxon>Philodinidae</taxon>
        <taxon>Rotaria</taxon>
    </lineage>
</organism>
<dbReference type="SUPFAM" id="SSF53098">
    <property type="entry name" value="Ribonuclease H-like"/>
    <property type="match status" value="1"/>
</dbReference>
<protein>
    <recommendedName>
        <fullName evidence="1">Integrase catalytic domain-containing protein</fullName>
    </recommendedName>
</protein>
<dbReference type="Proteomes" id="UP000663882">
    <property type="component" value="Unassembled WGS sequence"/>
</dbReference>
<evidence type="ECO:0000313" key="3">
    <source>
        <dbReference type="Proteomes" id="UP000663882"/>
    </source>
</evidence>
<dbReference type="PROSITE" id="PS50994">
    <property type="entry name" value="INTEGRASE"/>
    <property type="match status" value="1"/>
</dbReference>
<dbReference type="InterPro" id="IPR041588">
    <property type="entry name" value="Integrase_H2C2"/>
</dbReference>
<dbReference type="EMBL" id="CAJNOO010000338">
    <property type="protein sequence ID" value="CAF0910915.1"/>
    <property type="molecule type" value="Genomic_DNA"/>
</dbReference>
<dbReference type="AlphaFoldDB" id="A0A814AC12"/>
<evidence type="ECO:0000313" key="2">
    <source>
        <dbReference type="EMBL" id="CAF0910915.1"/>
    </source>
</evidence>
<name>A0A814AC12_9BILA</name>
<proteinExistence type="predicted"/>
<comment type="caution">
    <text evidence="2">The sequence shown here is derived from an EMBL/GenBank/DDBJ whole genome shotgun (WGS) entry which is preliminary data.</text>
</comment>
<dbReference type="InterPro" id="IPR036397">
    <property type="entry name" value="RNaseH_sf"/>
</dbReference>
<dbReference type="PANTHER" id="PTHR37984:SF5">
    <property type="entry name" value="PROTEIN NYNRIN-LIKE"/>
    <property type="match status" value="1"/>
</dbReference>
<dbReference type="Gene3D" id="3.30.420.10">
    <property type="entry name" value="Ribonuclease H-like superfamily/Ribonuclease H"/>
    <property type="match status" value="1"/>
</dbReference>
<accession>A0A814AC12</accession>
<dbReference type="InterPro" id="IPR012337">
    <property type="entry name" value="RNaseH-like_sf"/>
</dbReference>
<dbReference type="OrthoDB" id="2499658at2759"/>
<dbReference type="PANTHER" id="PTHR37984">
    <property type="entry name" value="PROTEIN CBG26694"/>
    <property type="match status" value="1"/>
</dbReference>
<dbReference type="InterPro" id="IPR050951">
    <property type="entry name" value="Retrovirus_Pol_polyprotein"/>
</dbReference>
<evidence type="ECO:0000259" key="1">
    <source>
        <dbReference type="PROSITE" id="PS50994"/>
    </source>
</evidence>
<sequence>MSQSDSTIVQIDNGELVYYTELEKHINTLSEKFQAKSVVKQSVHDDIVKCLLLSKDKPLSLFSSKFIWVKNYFIVIKIAGIDIACYIKSKKPICIYESYYNVIREAHTTISHGGRDKTIHELNSRYSWIPRFAVEIFLKQCISCQTRKPIKQHVITKPIISLGVMTRLQIDLIDMRTRPDVLNSDITYHWILNCIDHFSKFTWAYPLKDKRAVDVALKLRELFFVFGSSRILHSDNGREFVASVIYELKELFPDMIFIRGRPRHPQSQGCIERANGVLCDALGKWMTINNSSHWSDGLLPVVYGINTRLSVVTKTTPYQVMFGQAPRSDSDFWKIAEENRVIDEEDLPTPVADLNDDNIMNDKNNDFNDCPENIDEDIIQFVQQLSDDAAASSLVDISLPHSPSVKPKPTKHDFVRKMATDNYLNVANKKIKLYQDSIINDTEKFNLNDCVGIKINTFDRTNTNANLLPCLIIEKIEKDGKITFKLACQYGKLENMYSVEHLVDLEMACSKELKQIIIDELKDITFIEACKLYVRASITGKTCDCKDKCATKQCSCKKMKVSCSTKCHSKRGGCTNMGE</sequence>
<dbReference type="GO" id="GO:0015074">
    <property type="term" value="P:DNA integration"/>
    <property type="evidence" value="ECO:0007669"/>
    <property type="project" value="InterPro"/>
</dbReference>
<dbReference type="Gene3D" id="1.10.340.70">
    <property type="match status" value="1"/>
</dbReference>
<reference evidence="2" key="1">
    <citation type="submission" date="2021-02" db="EMBL/GenBank/DDBJ databases">
        <authorList>
            <person name="Nowell W R."/>
        </authorList>
    </citation>
    <scope>NUCLEOTIDE SEQUENCE</scope>
</reference>
<dbReference type="InterPro" id="IPR001584">
    <property type="entry name" value="Integrase_cat-core"/>
</dbReference>